<dbReference type="InterPro" id="IPR046346">
    <property type="entry name" value="Aminoacid_DH-like_N_sf"/>
</dbReference>
<evidence type="ECO:0000256" key="5">
    <source>
        <dbReference type="ARBA" id="ARBA00022801"/>
    </source>
</evidence>
<comment type="subunit">
    <text evidence="2 11">Homodimer.</text>
</comment>
<keyword evidence="7 11" id="KW-0560">Oxidoreductase</keyword>
<dbReference type="GO" id="GO:0000105">
    <property type="term" value="P:L-histidine biosynthetic process"/>
    <property type="evidence" value="ECO:0007669"/>
    <property type="project" value="UniProtKB-KW"/>
</dbReference>
<dbReference type="PANTHER" id="PTHR48099:SF5">
    <property type="entry name" value="C-1-TETRAHYDROFOLATE SYNTHASE, CYTOPLASMIC"/>
    <property type="match status" value="1"/>
</dbReference>
<gene>
    <name evidence="11" type="primary">folD</name>
    <name evidence="14" type="ORF">UY76_C0005G0009</name>
</gene>
<keyword evidence="6 11" id="KW-0521">NADP</keyword>
<comment type="caution">
    <text evidence="14">The sequence shown here is derived from an EMBL/GenBank/DDBJ whole genome shotgun (WGS) entry which is preliminary data.</text>
</comment>
<keyword evidence="3 11" id="KW-0554">One-carbon metabolism</keyword>
<feature type="binding site" evidence="11">
    <location>
        <position position="240"/>
    </location>
    <ligand>
        <name>NADP(+)</name>
        <dbReference type="ChEBI" id="CHEBI:58349"/>
    </ligand>
</feature>
<protein>
    <recommendedName>
        <fullName evidence="11">Bifunctional protein FolD</fullName>
    </recommendedName>
    <domain>
        <recommendedName>
            <fullName evidence="11">Methylenetetrahydrofolate dehydrogenase</fullName>
            <ecNumber evidence="11">1.5.1.5</ecNumber>
        </recommendedName>
    </domain>
    <domain>
        <recommendedName>
            <fullName evidence="11">Methenyltetrahydrofolate cyclohydrolase</fullName>
            <ecNumber evidence="11">3.5.4.9</ecNumber>
        </recommendedName>
    </domain>
</protein>
<dbReference type="GO" id="GO:0006164">
    <property type="term" value="P:purine nucleotide biosynthetic process"/>
    <property type="evidence" value="ECO:0007669"/>
    <property type="project" value="UniProtKB-KW"/>
</dbReference>
<feature type="domain" description="Tetrahydrofolate dehydrogenase/cyclohydrolase NAD(P)-binding" evidence="13">
    <location>
        <begin position="153"/>
        <end position="288"/>
    </location>
</feature>
<evidence type="ECO:0000313" key="14">
    <source>
        <dbReference type="EMBL" id="KKW33355.1"/>
    </source>
</evidence>
<evidence type="ECO:0000256" key="6">
    <source>
        <dbReference type="ARBA" id="ARBA00022857"/>
    </source>
</evidence>
<evidence type="ECO:0000256" key="11">
    <source>
        <dbReference type="HAMAP-Rule" id="MF_01576"/>
    </source>
</evidence>
<dbReference type="InterPro" id="IPR036291">
    <property type="entry name" value="NAD(P)-bd_dom_sf"/>
</dbReference>
<evidence type="ECO:0000256" key="10">
    <source>
        <dbReference type="ARBA" id="ARBA00023268"/>
    </source>
</evidence>
<dbReference type="UniPathway" id="UPA00193"/>
<keyword evidence="8 11" id="KW-0368">Histidine biosynthesis</keyword>
<evidence type="ECO:0000256" key="8">
    <source>
        <dbReference type="ARBA" id="ARBA00023102"/>
    </source>
</evidence>
<evidence type="ECO:0000313" key="15">
    <source>
        <dbReference type="Proteomes" id="UP000034054"/>
    </source>
</evidence>
<dbReference type="SUPFAM" id="SSF53223">
    <property type="entry name" value="Aminoacid dehydrogenase-like, N-terminal domain"/>
    <property type="match status" value="1"/>
</dbReference>
<accession>A0A0G1XR40</accession>
<keyword evidence="10 11" id="KW-0511">Multifunctional enzyme</keyword>
<dbReference type="PRINTS" id="PR00085">
    <property type="entry name" value="THFDHDRGNASE"/>
</dbReference>
<dbReference type="Proteomes" id="UP000034054">
    <property type="component" value="Unassembled WGS sequence"/>
</dbReference>
<dbReference type="Gene3D" id="3.40.50.720">
    <property type="entry name" value="NAD(P)-binding Rossmann-like Domain"/>
    <property type="match status" value="1"/>
</dbReference>
<dbReference type="EMBL" id="LCRH01000005">
    <property type="protein sequence ID" value="KKW33355.1"/>
    <property type="molecule type" value="Genomic_DNA"/>
</dbReference>
<evidence type="ECO:0000256" key="2">
    <source>
        <dbReference type="ARBA" id="ARBA00011738"/>
    </source>
</evidence>
<evidence type="ECO:0000259" key="13">
    <source>
        <dbReference type="Pfam" id="PF02882"/>
    </source>
</evidence>
<comment type="pathway">
    <text evidence="1 11">One-carbon metabolism; tetrahydrofolate interconversion.</text>
</comment>
<comment type="catalytic activity">
    <reaction evidence="11">
        <text>(6R)-5,10-methylene-5,6,7,8-tetrahydrofolate + NADP(+) = (6R)-5,10-methenyltetrahydrofolate + NADPH</text>
        <dbReference type="Rhea" id="RHEA:22812"/>
        <dbReference type="ChEBI" id="CHEBI:15636"/>
        <dbReference type="ChEBI" id="CHEBI:57455"/>
        <dbReference type="ChEBI" id="CHEBI:57783"/>
        <dbReference type="ChEBI" id="CHEBI:58349"/>
        <dbReference type="EC" id="1.5.1.5"/>
    </reaction>
</comment>
<feature type="domain" description="Tetrahydrofolate dehydrogenase/cyclohydrolase catalytic" evidence="12">
    <location>
        <begin position="23"/>
        <end position="133"/>
    </location>
</feature>
<sequence>MYTMFIEQTISFCYDLPTMVKILDGRALASAIHDKIKTRVAVLPSQPGLTVLLVGDDPASHLYVSLKRQACEQAGIAFELLLYPANAPEEKLIEKITGLNTRDDIHGILVQLPLPSQNADRVIAAIDPLKDVDGFHPKNLEKLKLGKPCIASAVALGVMKLIDEAGARGHAVIVSSPLFAAPLQVLLKERGVDSTVVQAEDPKLTVHTRKADILIVAEGIPELITADMVKPGSTVIDVGTTRTDEGLKGDVDFESVKKVAGAITPVPGGVGPMTVAMLLVNILKAYDLQRKRS</sequence>
<evidence type="ECO:0000256" key="9">
    <source>
        <dbReference type="ARBA" id="ARBA00023167"/>
    </source>
</evidence>
<keyword evidence="9 11" id="KW-0486">Methionine biosynthesis</keyword>
<dbReference type="GO" id="GO:0005829">
    <property type="term" value="C:cytosol"/>
    <property type="evidence" value="ECO:0007669"/>
    <property type="project" value="TreeGrafter"/>
</dbReference>
<organism evidence="14 15">
    <name type="scientific">Candidatus Uhrbacteria bacterium GW2011_GWA2_52_8d</name>
    <dbReference type="NCBI Taxonomy" id="1618979"/>
    <lineage>
        <taxon>Bacteria</taxon>
        <taxon>Candidatus Uhriibacteriota</taxon>
    </lineage>
</organism>
<dbReference type="EC" id="1.5.1.5" evidence="11"/>
<comment type="caution">
    <text evidence="11">Lacks conserved residue(s) required for the propagation of feature annotation.</text>
</comment>
<dbReference type="Pfam" id="PF02882">
    <property type="entry name" value="THF_DHG_CYH_C"/>
    <property type="match status" value="1"/>
</dbReference>
<dbReference type="SUPFAM" id="SSF51735">
    <property type="entry name" value="NAD(P)-binding Rossmann-fold domains"/>
    <property type="match status" value="1"/>
</dbReference>
<dbReference type="InterPro" id="IPR000672">
    <property type="entry name" value="THF_DH/CycHdrlase"/>
</dbReference>
<dbReference type="PROSITE" id="PS00767">
    <property type="entry name" value="THF_DHG_CYH_2"/>
    <property type="match status" value="1"/>
</dbReference>
<dbReference type="GO" id="GO:0009086">
    <property type="term" value="P:methionine biosynthetic process"/>
    <property type="evidence" value="ECO:0007669"/>
    <property type="project" value="UniProtKB-KW"/>
</dbReference>
<comment type="catalytic activity">
    <reaction evidence="11">
        <text>(6R)-5,10-methenyltetrahydrofolate + H2O = (6R)-10-formyltetrahydrofolate + H(+)</text>
        <dbReference type="Rhea" id="RHEA:23700"/>
        <dbReference type="ChEBI" id="CHEBI:15377"/>
        <dbReference type="ChEBI" id="CHEBI:15378"/>
        <dbReference type="ChEBI" id="CHEBI:57455"/>
        <dbReference type="ChEBI" id="CHEBI:195366"/>
        <dbReference type="EC" id="3.5.4.9"/>
    </reaction>
</comment>
<dbReference type="AlphaFoldDB" id="A0A0G1XR40"/>
<dbReference type="CDD" id="cd01080">
    <property type="entry name" value="NAD_bind_m-THF_DH_Cyclohyd"/>
    <property type="match status" value="1"/>
</dbReference>
<dbReference type="GO" id="GO:0035999">
    <property type="term" value="P:tetrahydrofolate interconversion"/>
    <property type="evidence" value="ECO:0007669"/>
    <property type="project" value="UniProtKB-UniRule"/>
</dbReference>
<comment type="similarity">
    <text evidence="11">Belongs to the tetrahydrofolate dehydrogenase/cyclohydrolase family.</text>
</comment>
<keyword evidence="11" id="KW-0028">Amino-acid biosynthesis</keyword>
<evidence type="ECO:0000256" key="7">
    <source>
        <dbReference type="ARBA" id="ARBA00023002"/>
    </source>
</evidence>
<dbReference type="GO" id="GO:0004488">
    <property type="term" value="F:methylenetetrahydrofolate dehydrogenase (NADP+) activity"/>
    <property type="evidence" value="ECO:0007669"/>
    <property type="project" value="UniProtKB-UniRule"/>
</dbReference>
<evidence type="ECO:0000256" key="3">
    <source>
        <dbReference type="ARBA" id="ARBA00022563"/>
    </source>
</evidence>
<name>A0A0G1XR40_9BACT</name>
<dbReference type="PATRIC" id="fig|1618979.3.peg.99"/>
<evidence type="ECO:0000256" key="4">
    <source>
        <dbReference type="ARBA" id="ARBA00022755"/>
    </source>
</evidence>
<comment type="function">
    <text evidence="11">Catalyzes the oxidation of 5,10-methylenetetrahydrofolate to 5,10-methenyltetrahydrofolate and then the hydrolysis of 5,10-methenyltetrahydrofolate to 10-formyltetrahydrofolate.</text>
</comment>
<proteinExistence type="inferred from homology"/>
<dbReference type="HAMAP" id="MF_01576">
    <property type="entry name" value="THF_DHG_CYH"/>
    <property type="match status" value="1"/>
</dbReference>
<evidence type="ECO:0000259" key="12">
    <source>
        <dbReference type="Pfam" id="PF00763"/>
    </source>
</evidence>
<reference evidence="14 15" key="1">
    <citation type="journal article" date="2015" name="Nature">
        <title>rRNA introns, odd ribosomes, and small enigmatic genomes across a large radiation of phyla.</title>
        <authorList>
            <person name="Brown C.T."/>
            <person name="Hug L.A."/>
            <person name="Thomas B.C."/>
            <person name="Sharon I."/>
            <person name="Castelle C.J."/>
            <person name="Singh A."/>
            <person name="Wilkins M.J."/>
            <person name="Williams K.H."/>
            <person name="Banfield J.F."/>
        </authorList>
    </citation>
    <scope>NUCLEOTIDE SEQUENCE [LARGE SCALE GENOMIC DNA]</scope>
</reference>
<dbReference type="Gene3D" id="3.40.50.10860">
    <property type="entry name" value="Leucine Dehydrogenase, chain A, domain 1"/>
    <property type="match status" value="1"/>
</dbReference>
<evidence type="ECO:0000256" key="1">
    <source>
        <dbReference type="ARBA" id="ARBA00004777"/>
    </source>
</evidence>
<keyword evidence="5 11" id="KW-0378">Hydrolase</keyword>
<dbReference type="InterPro" id="IPR020630">
    <property type="entry name" value="THF_DH/CycHdrlase_cat_dom"/>
</dbReference>
<dbReference type="InterPro" id="IPR020631">
    <property type="entry name" value="THF_DH/CycHdrlase_NAD-bd_dom"/>
</dbReference>
<dbReference type="PANTHER" id="PTHR48099">
    <property type="entry name" value="C-1-TETRAHYDROFOLATE SYNTHASE, CYTOPLASMIC-RELATED"/>
    <property type="match status" value="1"/>
</dbReference>
<keyword evidence="4 11" id="KW-0658">Purine biosynthesis</keyword>
<dbReference type="EC" id="3.5.4.9" evidence="11"/>
<dbReference type="GO" id="GO:0004477">
    <property type="term" value="F:methenyltetrahydrofolate cyclohydrolase activity"/>
    <property type="evidence" value="ECO:0007669"/>
    <property type="project" value="UniProtKB-UniRule"/>
</dbReference>
<dbReference type="FunFam" id="3.40.50.10860:FF:000005">
    <property type="entry name" value="C-1-tetrahydrofolate synthase, cytoplasmic, putative"/>
    <property type="match status" value="1"/>
</dbReference>
<dbReference type="InterPro" id="IPR020867">
    <property type="entry name" value="THF_DH/CycHdrlase_CS"/>
</dbReference>
<dbReference type="Pfam" id="PF00763">
    <property type="entry name" value="THF_DHG_CYH"/>
    <property type="match status" value="1"/>
</dbReference>